<feature type="region of interest" description="Disordered" evidence="1">
    <location>
        <begin position="260"/>
        <end position="326"/>
    </location>
</feature>
<evidence type="ECO:0000256" key="1">
    <source>
        <dbReference type="SAM" id="MobiDB-lite"/>
    </source>
</evidence>
<feature type="compositionally biased region" description="Polar residues" evidence="1">
    <location>
        <begin position="172"/>
        <end position="197"/>
    </location>
</feature>
<feature type="compositionally biased region" description="Polar residues" evidence="1">
    <location>
        <begin position="54"/>
        <end position="69"/>
    </location>
</feature>
<gene>
    <name evidence="2" type="ORF">PENVUL_c024G05571</name>
</gene>
<feature type="region of interest" description="Disordered" evidence="1">
    <location>
        <begin position="213"/>
        <end position="246"/>
    </location>
</feature>
<feature type="compositionally biased region" description="Polar residues" evidence="1">
    <location>
        <begin position="260"/>
        <end position="295"/>
    </location>
</feature>
<dbReference type="Proteomes" id="UP000191518">
    <property type="component" value="Unassembled WGS sequence"/>
</dbReference>
<organism evidence="2 3">
    <name type="scientific">Penicillium vulpinum</name>
    <dbReference type="NCBI Taxonomy" id="29845"/>
    <lineage>
        <taxon>Eukaryota</taxon>
        <taxon>Fungi</taxon>
        <taxon>Dikarya</taxon>
        <taxon>Ascomycota</taxon>
        <taxon>Pezizomycotina</taxon>
        <taxon>Eurotiomycetes</taxon>
        <taxon>Eurotiomycetidae</taxon>
        <taxon>Eurotiales</taxon>
        <taxon>Aspergillaceae</taxon>
        <taxon>Penicillium</taxon>
    </lineage>
</organism>
<reference evidence="3" key="1">
    <citation type="journal article" date="2017" name="Nat. Microbiol.">
        <title>Global analysis of biosynthetic gene clusters reveals vast potential of secondary metabolite production in Penicillium species.</title>
        <authorList>
            <person name="Nielsen J.C."/>
            <person name="Grijseels S."/>
            <person name="Prigent S."/>
            <person name="Ji B."/>
            <person name="Dainat J."/>
            <person name="Nielsen K.F."/>
            <person name="Frisvad J.C."/>
            <person name="Workman M."/>
            <person name="Nielsen J."/>
        </authorList>
    </citation>
    <scope>NUCLEOTIDE SEQUENCE [LARGE SCALE GENOMIC DNA]</scope>
    <source>
        <strain evidence="3">IBT 29486</strain>
    </source>
</reference>
<sequence length="701" mass="78472">MHHIFKRKSPSNRTSNHPMRSAEQLTHPAFAPDPNTSDLDRRFSQFEYSVPGPEQNQPQTLNRSQSQRQKPLRDRPTVNVVAPEDSQRRKGLFSSSVERTISVKGKPISLPISQPASPGILQSETLDETDEFPSHLRHSYSENPSPVTAPQSLTYQQQHQPAPRTPRPSHPAHTQDNSDWSQQPVQPAQPLYTKTQRSNPEPALLEQYVRPSPADIVPDSPQYAPDHIQQGQPFSPGQDSVLNTRPPSRQTLEALSPLQSNYPDAMQSSGRASQTQGQSLQLDRQKSAGSPQQERNQQDRSRQGSVSNNMPDPGRCTPTNAHRRESGEVDVRALIQKHDELQAKYSKVKRYYFEKDAQVQHLQNTVAHQRMAVSRTVLDDNEYTNRFQRLDGAIKDLAFSMRKYWRIIPSWLNGMVTDDALSVGTKEMTAVGRAVISRWLLEEVFQRYFHPSLDPGLSMQLKNIEMNLRRQRPSSDEDRENASARLSFWRRTTFDGLSESLVGPEAQEHRIELVEHLIAELATFMGSQLHEIALPGLEASVRMIIENSINIIEKIPLEARDVCVDYFLPGISLAEQYMKVEGQLPALSHPPPPPADPEQLDEPAATEGEISSISTATVVENTSPAQQKSTKKSLFGGLISRKHASEISRPAPAPGPTEEKSEPVEVAPSTPRIRFAAFLAVEVHGKGPATVLIKSPVWLVE</sequence>
<feature type="compositionally biased region" description="Polar residues" evidence="1">
    <location>
        <begin position="229"/>
        <end position="246"/>
    </location>
</feature>
<dbReference type="EMBL" id="MDYP01000024">
    <property type="protein sequence ID" value="OQE05521.1"/>
    <property type="molecule type" value="Genomic_DNA"/>
</dbReference>
<accession>A0A1V6RUS9</accession>
<evidence type="ECO:0000313" key="3">
    <source>
        <dbReference type="Proteomes" id="UP000191518"/>
    </source>
</evidence>
<feature type="compositionally biased region" description="Basic residues" evidence="1">
    <location>
        <begin position="1"/>
        <end position="10"/>
    </location>
</feature>
<comment type="caution">
    <text evidence="2">The sequence shown here is derived from an EMBL/GenBank/DDBJ whole genome shotgun (WGS) entry which is preliminary data.</text>
</comment>
<feature type="region of interest" description="Disordered" evidence="1">
    <location>
        <begin position="131"/>
        <end position="197"/>
    </location>
</feature>
<evidence type="ECO:0000313" key="2">
    <source>
        <dbReference type="EMBL" id="OQE05521.1"/>
    </source>
</evidence>
<keyword evidence="3" id="KW-1185">Reference proteome</keyword>
<proteinExistence type="predicted"/>
<protein>
    <submittedName>
        <fullName evidence="2">Uncharacterized protein</fullName>
    </submittedName>
</protein>
<feature type="compositionally biased region" description="Polar residues" evidence="1">
    <location>
        <begin position="141"/>
        <end position="160"/>
    </location>
</feature>
<name>A0A1V6RUS9_9EURO</name>
<feature type="region of interest" description="Disordered" evidence="1">
    <location>
        <begin position="584"/>
        <end position="606"/>
    </location>
</feature>
<feature type="region of interest" description="Disordered" evidence="1">
    <location>
        <begin position="645"/>
        <end position="668"/>
    </location>
</feature>
<feature type="region of interest" description="Disordered" evidence="1">
    <location>
        <begin position="1"/>
        <end position="93"/>
    </location>
</feature>
<dbReference type="AlphaFoldDB" id="A0A1V6RUS9"/>